<dbReference type="Gene3D" id="1.20.810.10">
    <property type="entry name" value="Cytochrome Bc1 Complex, Chain C"/>
    <property type="match status" value="1"/>
</dbReference>
<organism evidence="3 4">
    <name type="scientific">Stephania yunnanensis</name>
    <dbReference type="NCBI Taxonomy" id="152371"/>
    <lineage>
        <taxon>Eukaryota</taxon>
        <taxon>Viridiplantae</taxon>
        <taxon>Streptophyta</taxon>
        <taxon>Embryophyta</taxon>
        <taxon>Tracheophyta</taxon>
        <taxon>Spermatophyta</taxon>
        <taxon>Magnoliopsida</taxon>
        <taxon>Ranunculales</taxon>
        <taxon>Menispermaceae</taxon>
        <taxon>Menispermoideae</taxon>
        <taxon>Cissampelideae</taxon>
        <taxon>Stephania</taxon>
    </lineage>
</organism>
<dbReference type="InterPro" id="IPR027387">
    <property type="entry name" value="Cytb/b6-like_sf"/>
</dbReference>
<keyword evidence="1" id="KW-0812">Transmembrane</keyword>
<dbReference type="PANTHER" id="PTHR19271:SF16">
    <property type="entry name" value="CYTOCHROME B"/>
    <property type="match status" value="1"/>
</dbReference>
<dbReference type="PROSITE" id="PS51002">
    <property type="entry name" value="CYTB_NTER"/>
    <property type="match status" value="1"/>
</dbReference>
<keyword evidence="4" id="KW-1185">Reference proteome</keyword>
<feature type="domain" description="Cytochrome b/b6 N-terminal region profile" evidence="2">
    <location>
        <begin position="1"/>
        <end position="137"/>
    </location>
</feature>
<name>A0AAP0HGF3_9MAGN</name>
<gene>
    <name evidence="3" type="ORF">Syun_029872</name>
</gene>
<dbReference type="PANTHER" id="PTHR19271">
    <property type="entry name" value="CYTOCHROME B"/>
    <property type="match status" value="1"/>
</dbReference>
<evidence type="ECO:0000259" key="2">
    <source>
        <dbReference type="PROSITE" id="PS51002"/>
    </source>
</evidence>
<dbReference type="AlphaFoldDB" id="A0AAP0HGF3"/>
<keyword evidence="1" id="KW-0472">Membrane</keyword>
<reference evidence="3 4" key="1">
    <citation type="submission" date="2024-01" db="EMBL/GenBank/DDBJ databases">
        <title>Genome assemblies of Stephania.</title>
        <authorList>
            <person name="Yang L."/>
        </authorList>
    </citation>
    <scope>NUCLEOTIDE SEQUENCE [LARGE SCALE GENOMIC DNA]</scope>
    <source>
        <strain evidence="3">YNDBR</strain>
        <tissue evidence="3">Leaf</tissue>
    </source>
</reference>
<dbReference type="SUPFAM" id="SSF81342">
    <property type="entry name" value="Transmembrane di-heme cytochromes"/>
    <property type="match status" value="1"/>
</dbReference>
<proteinExistence type="predicted"/>
<evidence type="ECO:0000313" key="4">
    <source>
        <dbReference type="Proteomes" id="UP001420932"/>
    </source>
</evidence>
<dbReference type="GO" id="GO:0016491">
    <property type="term" value="F:oxidoreductase activity"/>
    <property type="evidence" value="ECO:0007669"/>
    <property type="project" value="InterPro"/>
</dbReference>
<feature type="transmembrane region" description="Helical" evidence="1">
    <location>
        <begin position="6"/>
        <end position="23"/>
    </location>
</feature>
<keyword evidence="1" id="KW-1133">Transmembrane helix</keyword>
<accession>A0AAP0HGF3</accession>
<dbReference type="EMBL" id="JBBNAF010000013">
    <property type="protein sequence ID" value="KAK9087478.1"/>
    <property type="molecule type" value="Genomic_DNA"/>
</dbReference>
<evidence type="ECO:0000313" key="3">
    <source>
        <dbReference type="EMBL" id="KAK9087478.1"/>
    </source>
</evidence>
<comment type="caution">
    <text evidence="3">The sequence shown here is derived from an EMBL/GenBank/DDBJ whole genome shotgun (WGS) entry which is preliminary data.</text>
</comment>
<sequence>MHGKIVASIMVLMMILYVFRAYLIGRLKKPRKLTWVTGVVLAVLTASFGVTDYSLPGEQIGYWAVKIVTGVPKAVPVIGLPLVELLRGSASVGQSTLTRKQAIRLGDCEIAEAWFDQAAEYWKQAIALTSGGQEKNKPGSYVMLADSGALLVSPVTVGMAQAHIYRLGPSPSLLVHEHIA</sequence>
<feature type="transmembrane region" description="Helical" evidence="1">
    <location>
        <begin position="35"/>
        <end position="55"/>
    </location>
</feature>
<dbReference type="Proteomes" id="UP001420932">
    <property type="component" value="Unassembled WGS sequence"/>
</dbReference>
<evidence type="ECO:0000256" key="1">
    <source>
        <dbReference type="SAM" id="Phobius"/>
    </source>
</evidence>
<dbReference type="GO" id="GO:0016020">
    <property type="term" value="C:membrane"/>
    <property type="evidence" value="ECO:0007669"/>
    <property type="project" value="InterPro"/>
</dbReference>
<dbReference type="GO" id="GO:0022904">
    <property type="term" value="P:respiratory electron transport chain"/>
    <property type="evidence" value="ECO:0007669"/>
    <property type="project" value="InterPro"/>
</dbReference>
<dbReference type="InterPro" id="IPR016174">
    <property type="entry name" value="Di-haem_cyt_TM"/>
</dbReference>
<protein>
    <recommendedName>
        <fullName evidence="2">Cytochrome b/b6 N-terminal region profile domain-containing protein</fullName>
    </recommendedName>
</protein>
<dbReference type="InterPro" id="IPR005797">
    <property type="entry name" value="Cyt_b/b6_N"/>
</dbReference>
<dbReference type="Pfam" id="PF00033">
    <property type="entry name" value="Cytochrome_B"/>
    <property type="match status" value="1"/>
</dbReference>
<dbReference type="GO" id="GO:0009055">
    <property type="term" value="F:electron transfer activity"/>
    <property type="evidence" value="ECO:0007669"/>
    <property type="project" value="InterPro"/>
</dbReference>